<dbReference type="AlphaFoldDB" id="A0A4R5BME0"/>
<evidence type="ECO:0000313" key="2">
    <source>
        <dbReference type="EMBL" id="TDD87968.1"/>
    </source>
</evidence>
<dbReference type="EMBL" id="SMKY01000020">
    <property type="protein sequence ID" value="TDD87968.1"/>
    <property type="molecule type" value="Genomic_DNA"/>
</dbReference>
<proteinExistence type="predicted"/>
<organism evidence="2 3">
    <name type="scientific">Actinomadura darangshiensis</name>
    <dbReference type="NCBI Taxonomy" id="705336"/>
    <lineage>
        <taxon>Bacteria</taxon>
        <taxon>Bacillati</taxon>
        <taxon>Actinomycetota</taxon>
        <taxon>Actinomycetes</taxon>
        <taxon>Streptosporangiales</taxon>
        <taxon>Thermomonosporaceae</taxon>
        <taxon>Actinomadura</taxon>
    </lineage>
</organism>
<dbReference type="SUPFAM" id="SSF69322">
    <property type="entry name" value="Tricorn protease domain 2"/>
    <property type="match status" value="1"/>
</dbReference>
<protein>
    <recommendedName>
        <fullName evidence="1">Pyrrolo-quinoline quinone repeat domain-containing protein</fullName>
    </recommendedName>
</protein>
<evidence type="ECO:0000259" key="1">
    <source>
        <dbReference type="Pfam" id="PF13360"/>
    </source>
</evidence>
<name>A0A4R5BME0_9ACTN</name>
<reference evidence="2 3" key="1">
    <citation type="submission" date="2019-03" db="EMBL/GenBank/DDBJ databases">
        <title>Draft genome sequences of novel Actinobacteria.</title>
        <authorList>
            <person name="Sahin N."/>
            <person name="Ay H."/>
            <person name="Saygin H."/>
        </authorList>
    </citation>
    <scope>NUCLEOTIDE SEQUENCE [LARGE SCALE GENOMIC DNA]</scope>
    <source>
        <strain evidence="2 3">DSM 45941</strain>
    </source>
</reference>
<dbReference type="Proteomes" id="UP000295578">
    <property type="component" value="Unassembled WGS sequence"/>
</dbReference>
<gene>
    <name evidence="2" type="ORF">E1293_07050</name>
</gene>
<comment type="caution">
    <text evidence="2">The sequence shown here is derived from an EMBL/GenBank/DDBJ whole genome shotgun (WGS) entry which is preliminary data.</text>
</comment>
<dbReference type="InterPro" id="IPR015943">
    <property type="entry name" value="WD40/YVTN_repeat-like_dom_sf"/>
</dbReference>
<dbReference type="InterPro" id="IPR002372">
    <property type="entry name" value="PQQ_rpt_dom"/>
</dbReference>
<evidence type="ECO:0000313" key="3">
    <source>
        <dbReference type="Proteomes" id="UP000295578"/>
    </source>
</evidence>
<feature type="domain" description="Pyrrolo-quinoline quinone repeat" evidence="1">
    <location>
        <begin position="431"/>
        <end position="515"/>
    </location>
</feature>
<keyword evidence="3" id="KW-1185">Reference proteome</keyword>
<sequence length="520" mass="55517">MLDSLIIDRVLGDRSFAEIGFPSVAAVSESRGLVVAGGAVGPPGWQPGTLTSGRSTHRIGVYGMDGLRCQYLLPSRWPVNTIAFHPALPLAAIGTGSYDGGFVYKGELLLLDLLSGEAVSALVSGRDVRSARWRDERSLDLILAATDDESGEGDTWGFAASIARDDWAAPSAKTIGPDELAGDRVPSVRGGAPEAALRTLESLSATFTPRRQVRAVEPLRDGRVLAALDEVRLESWLPSGLREWVAPVPGGGGRRIVVTPDQRAAWVEIQWAPGWDGSRVRYRPNGAERLSLHNGEVLRPAGSQTPVVVTGRQDGWVLLLDTRHAPTEAATTLVSPDQQESEPLDLGGYEFANATFVIRRSPELLFLQPTPHGVWIAAVEPSGAVRPLFPLDWDAGRGTRLFGGPGVRLPDALVHAGVVSHSGPHRRIEAFVARRRADGEPEWVSECEAVVTAMDAAGDTVLVALDSGEVIALGAADGRLRWRRSLTVHGMPTSATSLAVSDDGRVLIGTADGRILDARY</sequence>
<dbReference type="Pfam" id="PF13360">
    <property type="entry name" value="PQQ_2"/>
    <property type="match status" value="1"/>
</dbReference>
<dbReference type="OrthoDB" id="3635325at2"/>
<dbReference type="Gene3D" id="2.130.10.10">
    <property type="entry name" value="YVTN repeat-like/Quinoprotein amine dehydrogenase"/>
    <property type="match status" value="1"/>
</dbReference>
<accession>A0A4R5BME0</accession>
<dbReference type="RefSeq" id="WP_132195065.1">
    <property type="nucleotide sequence ID" value="NZ_SMKY01000020.1"/>
</dbReference>